<evidence type="ECO:0008006" key="3">
    <source>
        <dbReference type="Google" id="ProtNLM"/>
    </source>
</evidence>
<protein>
    <recommendedName>
        <fullName evidence="3">Histone H2A</fullName>
    </recommendedName>
</protein>
<feature type="non-terminal residue" evidence="1">
    <location>
        <position position="1"/>
    </location>
</feature>
<sequence>STSLHVNDTIVSRIGDCLDLNSTFLRLAAILDTVRGKSRRVNSAELILTTFKEGTREDALLSIGRRKKTVRGKK</sequence>
<feature type="non-terminal residue" evidence="1">
    <location>
        <position position="74"/>
    </location>
</feature>
<keyword evidence="2" id="KW-1185">Reference proteome</keyword>
<dbReference type="EMBL" id="BTSY01000002">
    <property type="protein sequence ID" value="GMT15741.1"/>
    <property type="molecule type" value="Genomic_DNA"/>
</dbReference>
<dbReference type="AlphaFoldDB" id="A0AAV5VAI2"/>
<evidence type="ECO:0000313" key="2">
    <source>
        <dbReference type="Proteomes" id="UP001432322"/>
    </source>
</evidence>
<evidence type="ECO:0000313" key="1">
    <source>
        <dbReference type="EMBL" id="GMT15741.1"/>
    </source>
</evidence>
<accession>A0AAV5VAI2</accession>
<reference evidence="1" key="1">
    <citation type="submission" date="2023-10" db="EMBL/GenBank/DDBJ databases">
        <title>Genome assembly of Pristionchus species.</title>
        <authorList>
            <person name="Yoshida K."/>
            <person name="Sommer R.J."/>
        </authorList>
    </citation>
    <scope>NUCLEOTIDE SEQUENCE</scope>
    <source>
        <strain evidence="1">RS5133</strain>
    </source>
</reference>
<dbReference type="Proteomes" id="UP001432322">
    <property type="component" value="Unassembled WGS sequence"/>
</dbReference>
<gene>
    <name evidence="1" type="ORF">PFISCL1PPCAC_7038</name>
</gene>
<proteinExistence type="predicted"/>
<name>A0AAV5VAI2_9BILA</name>
<comment type="caution">
    <text evidence="1">The sequence shown here is derived from an EMBL/GenBank/DDBJ whole genome shotgun (WGS) entry which is preliminary data.</text>
</comment>
<organism evidence="1 2">
    <name type="scientific">Pristionchus fissidentatus</name>
    <dbReference type="NCBI Taxonomy" id="1538716"/>
    <lineage>
        <taxon>Eukaryota</taxon>
        <taxon>Metazoa</taxon>
        <taxon>Ecdysozoa</taxon>
        <taxon>Nematoda</taxon>
        <taxon>Chromadorea</taxon>
        <taxon>Rhabditida</taxon>
        <taxon>Rhabditina</taxon>
        <taxon>Diplogasteromorpha</taxon>
        <taxon>Diplogasteroidea</taxon>
        <taxon>Neodiplogasteridae</taxon>
        <taxon>Pristionchus</taxon>
    </lineage>
</organism>